<reference evidence="3 4" key="1">
    <citation type="submission" date="2020-04" db="EMBL/GenBank/DDBJ databases">
        <authorList>
            <person name="Wallbank WR R."/>
            <person name="Pardo Diaz C."/>
            <person name="Kozak K."/>
            <person name="Martin S."/>
            <person name="Jiggins C."/>
            <person name="Moest M."/>
            <person name="Warren A I."/>
            <person name="Byers J.R.P. K."/>
            <person name="Montejo-Kovacevich G."/>
            <person name="Yen C E."/>
        </authorList>
    </citation>
    <scope>NUCLEOTIDE SEQUENCE [LARGE SCALE GENOMIC DNA]</scope>
</reference>
<evidence type="ECO:0000313" key="1">
    <source>
        <dbReference type="EMBL" id="CAB3219884.1"/>
    </source>
</evidence>
<sequence length="113" mass="12430">MCRTRRRAAVCHFRNSNADLIRLIISRGTLQYNPFIFVEDFADPQIRELDVDKNANLVYIHITVERSRGRIEHATVTRGSCGATKGAMAKTGVVLRGAYRAGRGRSPGGNGGV</sequence>
<dbReference type="Proteomes" id="UP000494256">
    <property type="component" value="Unassembled WGS sequence"/>
</dbReference>
<organism evidence="2 3">
    <name type="scientific">Arctia plantaginis</name>
    <name type="common">Wood tiger moth</name>
    <name type="synonym">Phalaena plantaginis</name>
    <dbReference type="NCBI Taxonomy" id="874455"/>
    <lineage>
        <taxon>Eukaryota</taxon>
        <taxon>Metazoa</taxon>
        <taxon>Ecdysozoa</taxon>
        <taxon>Arthropoda</taxon>
        <taxon>Hexapoda</taxon>
        <taxon>Insecta</taxon>
        <taxon>Pterygota</taxon>
        <taxon>Neoptera</taxon>
        <taxon>Endopterygota</taxon>
        <taxon>Lepidoptera</taxon>
        <taxon>Glossata</taxon>
        <taxon>Ditrysia</taxon>
        <taxon>Noctuoidea</taxon>
        <taxon>Erebidae</taxon>
        <taxon>Arctiinae</taxon>
        <taxon>Arctia</taxon>
    </lineage>
</organism>
<protein>
    <submittedName>
        <fullName evidence="2">Uncharacterized protein</fullName>
    </submittedName>
</protein>
<evidence type="ECO:0000313" key="2">
    <source>
        <dbReference type="EMBL" id="CAB3256887.1"/>
    </source>
</evidence>
<evidence type="ECO:0000313" key="4">
    <source>
        <dbReference type="Proteomes" id="UP000494256"/>
    </source>
</evidence>
<gene>
    <name evidence="2" type="ORF">APLA_LOCUS15618</name>
    <name evidence="1" type="ORF">APLA_LOCUS42</name>
</gene>
<dbReference type="AlphaFoldDB" id="A0A8S1BBD0"/>
<dbReference type="EMBL" id="CADEBC010000587">
    <property type="protein sequence ID" value="CAB3256887.1"/>
    <property type="molecule type" value="Genomic_DNA"/>
</dbReference>
<dbReference type="OrthoDB" id="7439965at2759"/>
<evidence type="ECO:0000313" key="3">
    <source>
        <dbReference type="Proteomes" id="UP000494106"/>
    </source>
</evidence>
<dbReference type="Proteomes" id="UP000494106">
    <property type="component" value="Unassembled WGS sequence"/>
</dbReference>
<keyword evidence="3" id="KW-1185">Reference proteome</keyword>
<accession>A0A8S1BBD0</accession>
<dbReference type="EMBL" id="CADEBD010000024">
    <property type="protein sequence ID" value="CAB3219884.1"/>
    <property type="molecule type" value="Genomic_DNA"/>
</dbReference>
<name>A0A8S1BBD0_ARCPL</name>
<comment type="caution">
    <text evidence="2">The sequence shown here is derived from an EMBL/GenBank/DDBJ whole genome shotgun (WGS) entry which is preliminary data.</text>
</comment>
<proteinExistence type="predicted"/>